<feature type="signal peptide" evidence="1">
    <location>
        <begin position="1"/>
        <end position="28"/>
    </location>
</feature>
<keyword evidence="1" id="KW-0732">Signal</keyword>
<gene>
    <name evidence="2" type="ORF">ISP20_02165</name>
</gene>
<reference evidence="2 3" key="1">
    <citation type="submission" date="2020-10" db="EMBL/GenBank/DDBJ databases">
        <title>Phylogeny of dyella-like bacteria.</title>
        <authorList>
            <person name="Fu J."/>
        </authorList>
    </citation>
    <scope>NUCLEOTIDE SEQUENCE [LARGE SCALE GENOMIC DNA]</scope>
    <source>
        <strain evidence="2 3">THG-B117</strain>
    </source>
</reference>
<dbReference type="RefSeq" id="WP_204634409.1">
    <property type="nucleotide sequence ID" value="NZ_JADIKC010000001.1"/>
</dbReference>
<feature type="chain" id="PRO_5045048379" evidence="1">
    <location>
        <begin position="29"/>
        <end position="226"/>
    </location>
</feature>
<protein>
    <submittedName>
        <fullName evidence="2">Uncharacterized protein</fullName>
    </submittedName>
</protein>
<comment type="caution">
    <text evidence="2">The sequence shown here is derived from an EMBL/GenBank/DDBJ whole genome shotgun (WGS) entry which is preliminary data.</text>
</comment>
<dbReference type="Proteomes" id="UP001430065">
    <property type="component" value="Unassembled WGS sequence"/>
</dbReference>
<accession>A0ABS2JNH9</accession>
<name>A0ABS2JNH9_9GAMM</name>
<keyword evidence="3" id="KW-1185">Reference proteome</keyword>
<dbReference type="EMBL" id="JADIKC010000001">
    <property type="protein sequence ID" value="MBM7119953.1"/>
    <property type="molecule type" value="Genomic_DNA"/>
</dbReference>
<proteinExistence type="predicted"/>
<sequence>MNPKQHAVRHLAAFLLILLAAIAGSANAKESTLCTSNQPDGDTVAGRIADVSAGTVTGGRPIGLRQVLDNPASTCNEGSCAANAGANGLKLGQSGPWVCISVPGKGKLGTQYGWIPAERWHASKSNAQSPGQWVGVWQNEWARITIESTDANQLHLQGNAIWGPEANPHFGGFDVTAVPENDLVVNESDGCQIAVRVVGDFLIAADNHACGGLNVTFNGMYRLRHH</sequence>
<evidence type="ECO:0000313" key="2">
    <source>
        <dbReference type="EMBL" id="MBM7119953.1"/>
    </source>
</evidence>
<evidence type="ECO:0000313" key="3">
    <source>
        <dbReference type="Proteomes" id="UP001430065"/>
    </source>
</evidence>
<evidence type="ECO:0000256" key="1">
    <source>
        <dbReference type="SAM" id="SignalP"/>
    </source>
</evidence>
<organism evidence="2 3">
    <name type="scientific">Dyella kyungheensis</name>
    <dbReference type="NCBI Taxonomy" id="1242174"/>
    <lineage>
        <taxon>Bacteria</taxon>
        <taxon>Pseudomonadati</taxon>
        <taxon>Pseudomonadota</taxon>
        <taxon>Gammaproteobacteria</taxon>
        <taxon>Lysobacterales</taxon>
        <taxon>Rhodanobacteraceae</taxon>
        <taxon>Dyella</taxon>
    </lineage>
</organism>